<keyword evidence="12" id="KW-1185">Reference proteome</keyword>
<evidence type="ECO:0000313" key="12">
    <source>
        <dbReference type="Proteomes" id="UP000325614"/>
    </source>
</evidence>
<keyword evidence="7 10" id="KW-0626">Porin</keyword>
<dbReference type="EMBL" id="CP045423">
    <property type="protein sequence ID" value="QFU16182.1"/>
    <property type="molecule type" value="Genomic_DNA"/>
</dbReference>
<keyword evidence="8 10" id="KW-0472">Membrane</keyword>
<sequence length="453" mass="47602">MKLVKSLMLGSVAGLAAVAGAQAADLPAKKAAPVEYVRVCSTYGAGFFYIPGTETCLRVGGRVRADYLYDTPLLRGDDAVGFRARGRIQLDARTATAYGLLRTFVRFEITRSSGTPFGNNGSIAQGANVAEAFIQFGGLTAGRVTSFFSNGDLPTGHMGTLRFDDAPDVDLLAYTFSFGNGFSASISIEDGLERRQNGFIAGGPAAIGLINAGQRAPDLVGNLKYTGTWGTAQLSGAVHQIRSNNLLTFATPFGPVTDYPDTEYGFAVAGTVGVNLPQLAPGDALWFAATYANGAIGYLNGGTNGSNGTIIGPVTQFGTGQILMADAYVNPLNGDLEKSKAWAIAGGLRHYWTPQIRSNFFGSYMRVNYGGGASTVLANGATVGLVDWNELRVGANIFWQPVSGLDLGLEVIYAKIDPRGRVAVPNPALVGNLSGTVGSSDAIEGRFRVQRDF</sequence>
<evidence type="ECO:0000256" key="2">
    <source>
        <dbReference type="ARBA" id="ARBA00022448"/>
    </source>
</evidence>
<evidence type="ECO:0000256" key="6">
    <source>
        <dbReference type="ARBA" id="ARBA00023065"/>
    </source>
</evidence>
<accession>A0A5P9JTP0</accession>
<comment type="domain">
    <text evidence="10">Consists of 16-stranded beta-barrel sheets, with large surface-exposed loops, that form a transmembrane pore at the center of each barrel. The pore is partially ocluded by a peptide loop that folds into the pore lumen.</text>
</comment>
<protein>
    <recommendedName>
        <fullName evidence="10">Porin</fullName>
    </recommendedName>
</protein>
<dbReference type="RefSeq" id="WP_152585827.1">
    <property type="nucleotide sequence ID" value="NZ_CP045423.1"/>
</dbReference>
<comment type="similarity">
    <text evidence="1 10">Belongs to the alphaproteobacteria porin family.</text>
</comment>
<evidence type="ECO:0000256" key="1">
    <source>
        <dbReference type="ARBA" id="ARBA00009521"/>
    </source>
</evidence>
<organism evidence="11 12">
    <name type="scientific">Microvirga thermotolerans</name>
    <dbReference type="NCBI Taxonomy" id="2651334"/>
    <lineage>
        <taxon>Bacteria</taxon>
        <taxon>Pseudomonadati</taxon>
        <taxon>Pseudomonadota</taxon>
        <taxon>Alphaproteobacteria</taxon>
        <taxon>Hyphomicrobiales</taxon>
        <taxon>Methylobacteriaceae</taxon>
        <taxon>Microvirga</taxon>
    </lineage>
</organism>
<keyword evidence="9 10" id="KW-0998">Cell outer membrane</keyword>
<evidence type="ECO:0000256" key="5">
    <source>
        <dbReference type="ARBA" id="ARBA00022729"/>
    </source>
</evidence>
<keyword evidence="5 10" id="KW-0732">Signal</keyword>
<dbReference type="Proteomes" id="UP000325614">
    <property type="component" value="Chromosome"/>
</dbReference>
<gene>
    <name evidence="11" type="ORF">GDR74_08070</name>
</gene>
<keyword evidence="6 10" id="KW-0406">Ion transport</keyword>
<comment type="subcellular location">
    <subcellularLocation>
        <location evidence="10">Cell outer membrane</location>
        <topology evidence="10">Multi-pass membrane protein</topology>
    </subcellularLocation>
</comment>
<evidence type="ECO:0000256" key="8">
    <source>
        <dbReference type="ARBA" id="ARBA00023136"/>
    </source>
</evidence>
<name>A0A5P9JTP0_9HYPH</name>
<dbReference type="KEGG" id="mico:GDR74_08070"/>
<dbReference type="GO" id="GO:0006811">
    <property type="term" value="P:monoatomic ion transport"/>
    <property type="evidence" value="ECO:0007669"/>
    <property type="project" value="UniProtKB-KW"/>
</dbReference>
<evidence type="ECO:0000256" key="9">
    <source>
        <dbReference type="ARBA" id="ARBA00023237"/>
    </source>
</evidence>
<dbReference type="SUPFAM" id="SSF56935">
    <property type="entry name" value="Porins"/>
    <property type="match status" value="1"/>
</dbReference>
<keyword evidence="2 10" id="KW-0813">Transport</keyword>
<feature type="signal peptide" evidence="10">
    <location>
        <begin position="1"/>
        <end position="23"/>
    </location>
</feature>
<reference evidence="11 12" key="1">
    <citation type="submission" date="2019-10" db="EMBL/GenBank/DDBJ databases">
        <title>Isolation, Identification of Microvirga thermotolerans HR1, a novel thermophilic bacterium and Comparative Genomics of the genus Microvirga.</title>
        <authorList>
            <person name="Li J."/>
            <person name="Zhang W."/>
            <person name="Lin M."/>
            <person name="Wang J."/>
        </authorList>
    </citation>
    <scope>NUCLEOTIDE SEQUENCE [LARGE SCALE GENOMIC DNA]</scope>
    <source>
        <strain evidence="11 12">HR1</strain>
    </source>
</reference>
<feature type="chain" id="PRO_5025074355" description="Porin" evidence="10">
    <location>
        <begin position="24"/>
        <end position="453"/>
    </location>
</feature>
<evidence type="ECO:0000256" key="3">
    <source>
        <dbReference type="ARBA" id="ARBA00022452"/>
    </source>
</evidence>
<dbReference type="GO" id="GO:0046930">
    <property type="term" value="C:pore complex"/>
    <property type="evidence" value="ECO:0007669"/>
    <property type="project" value="UniProtKB-KW"/>
</dbReference>
<keyword evidence="4 10" id="KW-0812">Transmembrane</keyword>
<evidence type="ECO:0000313" key="11">
    <source>
        <dbReference type="EMBL" id="QFU16182.1"/>
    </source>
</evidence>
<dbReference type="Pfam" id="PF02530">
    <property type="entry name" value="Porin_2"/>
    <property type="match status" value="1"/>
</dbReference>
<dbReference type="AlphaFoldDB" id="A0A5P9JTP0"/>
<proteinExistence type="inferred from homology"/>
<dbReference type="GO" id="GO:0015288">
    <property type="term" value="F:porin activity"/>
    <property type="evidence" value="ECO:0007669"/>
    <property type="project" value="UniProtKB-KW"/>
</dbReference>
<keyword evidence="3 10" id="KW-1134">Transmembrane beta strand</keyword>
<dbReference type="InterPro" id="IPR003684">
    <property type="entry name" value="Porin_alphabac"/>
</dbReference>
<evidence type="ECO:0000256" key="7">
    <source>
        <dbReference type="ARBA" id="ARBA00023114"/>
    </source>
</evidence>
<comment type="function">
    <text evidence="10">Forms passive diffusion pores that allow small molecular weight hydrophilic materials across the outer membrane.</text>
</comment>
<dbReference type="GO" id="GO:0009279">
    <property type="term" value="C:cell outer membrane"/>
    <property type="evidence" value="ECO:0007669"/>
    <property type="project" value="UniProtKB-SubCell"/>
</dbReference>
<evidence type="ECO:0000256" key="4">
    <source>
        <dbReference type="ARBA" id="ARBA00022692"/>
    </source>
</evidence>
<evidence type="ECO:0000256" key="10">
    <source>
        <dbReference type="RuleBase" id="RU364005"/>
    </source>
</evidence>